<feature type="region of interest" description="Disordered" evidence="1">
    <location>
        <begin position="1"/>
        <end position="31"/>
    </location>
</feature>
<keyword evidence="3" id="KW-1185">Reference proteome</keyword>
<accession>A0A653C4L1</accession>
<gene>
    <name evidence="2" type="ORF">CALMAC_LOCUS6071</name>
</gene>
<evidence type="ECO:0000256" key="1">
    <source>
        <dbReference type="SAM" id="MobiDB-lite"/>
    </source>
</evidence>
<organism evidence="2 3">
    <name type="scientific">Callosobruchus maculatus</name>
    <name type="common">Southern cowpea weevil</name>
    <name type="synonym">Pulse bruchid</name>
    <dbReference type="NCBI Taxonomy" id="64391"/>
    <lineage>
        <taxon>Eukaryota</taxon>
        <taxon>Metazoa</taxon>
        <taxon>Ecdysozoa</taxon>
        <taxon>Arthropoda</taxon>
        <taxon>Hexapoda</taxon>
        <taxon>Insecta</taxon>
        <taxon>Pterygota</taxon>
        <taxon>Neoptera</taxon>
        <taxon>Endopterygota</taxon>
        <taxon>Coleoptera</taxon>
        <taxon>Polyphaga</taxon>
        <taxon>Cucujiformia</taxon>
        <taxon>Chrysomeloidea</taxon>
        <taxon>Chrysomelidae</taxon>
        <taxon>Bruchinae</taxon>
        <taxon>Bruchini</taxon>
        <taxon>Callosobruchus</taxon>
    </lineage>
</organism>
<sequence>MSTVKATVTSDNTKVEEDFIVGETGKEEEES</sequence>
<feature type="compositionally biased region" description="Polar residues" evidence="1">
    <location>
        <begin position="1"/>
        <end position="12"/>
    </location>
</feature>
<dbReference type="AlphaFoldDB" id="A0A653C4L1"/>
<dbReference type="OrthoDB" id="10254988at2759"/>
<proteinExistence type="predicted"/>
<name>A0A653C4L1_CALMS</name>
<evidence type="ECO:0000313" key="3">
    <source>
        <dbReference type="Proteomes" id="UP000410492"/>
    </source>
</evidence>
<evidence type="ECO:0000313" key="2">
    <source>
        <dbReference type="EMBL" id="VEN42672.1"/>
    </source>
</evidence>
<dbReference type="Proteomes" id="UP000410492">
    <property type="component" value="Unassembled WGS sequence"/>
</dbReference>
<dbReference type="EMBL" id="CAACVG010006938">
    <property type="protein sequence ID" value="VEN42672.1"/>
    <property type="molecule type" value="Genomic_DNA"/>
</dbReference>
<protein>
    <submittedName>
        <fullName evidence="2">Uncharacterized protein</fullName>
    </submittedName>
</protein>
<reference evidence="2 3" key="1">
    <citation type="submission" date="2019-01" db="EMBL/GenBank/DDBJ databases">
        <authorList>
            <person name="Sayadi A."/>
        </authorList>
    </citation>
    <scope>NUCLEOTIDE SEQUENCE [LARGE SCALE GENOMIC DNA]</scope>
</reference>